<protein>
    <recommendedName>
        <fullName evidence="4">Type II toxin-antitoxin system mRNA interferase toxin, RelE/StbE family</fullName>
    </recommendedName>
</protein>
<proteinExistence type="predicted"/>
<dbReference type="Proteomes" id="UP000178089">
    <property type="component" value="Unassembled WGS sequence"/>
</dbReference>
<gene>
    <name evidence="2" type="ORF">A3F51_03770</name>
</gene>
<dbReference type="Gene3D" id="3.30.2310.20">
    <property type="entry name" value="RelE-like"/>
    <property type="match status" value="1"/>
</dbReference>
<comment type="caution">
    <text evidence="2">The sequence shown here is derived from an EMBL/GenBank/DDBJ whole genome shotgun (WGS) entry which is preliminary data.</text>
</comment>
<dbReference type="AlphaFoldDB" id="A0A1G2N3D1"/>
<dbReference type="Pfam" id="PF15738">
    <property type="entry name" value="YafQ_toxin"/>
    <property type="match status" value="1"/>
</dbReference>
<evidence type="ECO:0000313" key="2">
    <source>
        <dbReference type="EMBL" id="OHA29812.1"/>
    </source>
</evidence>
<evidence type="ECO:0000256" key="1">
    <source>
        <dbReference type="ARBA" id="ARBA00022649"/>
    </source>
</evidence>
<reference evidence="2 3" key="1">
    <citation type="journal article" date="2016" name="Nat. Commun.">
        <title>Thousands of microbial genomes shed light on interconnected biogeochemical processes in an aquifer system.</title>
        <authorList>
            <person name="Anantharaman K."/>
            <person name="Brown C.T."/>
            <person name="Hug L.A."/>
            <person name="Sharon I."/>
            <person name="Castelle C.J."/>
            <person name="Probst A.J."/>
            <person name="Thomas B.C."/>
            <person name="Singh A."/>
            <person name="Wilkins M.J."/>
            <person name="Karaoz U."/>
            <person name="Brodie E.L."/>
            <person name="Williams K.H."/>
            <person name="Hubbard S.S."/>
            <person name="Banfield J.F."/>
        </authorList>
    </citation>
    <scope>NUCLEOTIDE SEQUENCE [LARGE SCALE GENOMIC DNA]</scope>
</reference>
<accession>A0A1G2N3D1</accession>
<dbReference type="InterPro" id="IPR035093">
    <property type="entry name" value="RelE/ParE_toxin_dom_sf"/>
</dbReference>
<evidence type="ECO:0008006" key="4">
    <source>
        <dbReference type="Google" id="ProtNLM"/>
    </source>
</evidence>
<dbReference type="InterPro" id="IPR004386">
    <property type="entry name" value="Toxin_YafQ-like"/>
</dbReference>
<organism evidence="2 3">
    <name type="scientific">Candidatus Taylorbacteria bacterium RIFCSPHIGHO2_12_FULL_45_16</name>
    <dbReference type="NCBI Taxonomy" id="1802315"/>
    <lineage>
        <taxon>Bacteria</taxon>
        <taxon>Candidatus Tayloriibacteriota</taxon>
    </lineage>
</organism>
<evidence type="ECO:0000313" key="3">
    <source>
        <dbReference type="Proteomes" id="UP000178089"/>
    </source>
</evidence>
<dbReference type="InterPro" id="IPR007712">
    <property type="entry name" value="RelE/ParE_toxin"/>
</dbReference>
<keyword evidence="1" id="KW-1277">Toxin-antitoxin system</keyword>
<dbReference type="NCBIfam" id="TIGR02385">
    <property type="entry name" value="RelE_StbE"/>
    <property type="match status" value="1"/>
</dbReference>
<dbReference type="SUPFAM" id="SSF143011">
    <property type="entry name" value="RelE-like"/>
    <property type="match status" value="1"/>
</dbReference>
<dbReference type="STRING" id="1802315.A3F51_03770"/>
<sequence length="88" mass="10255">MKISGFILHKDFKKTFSKLQRGIKDTFEERSSIFISQPSHIVLNNHPLGGTWEDHWSINITGDIRAIYRIEENIAIFVAIRTHGQLYK</sequence>
<dbReference type="EMBL" id="MHRT01000001">
    <property type="protein sequence ID" value="OHA29812.1"/>
    <property type="molecule type" value="Genomic_DNA"/>
</dbReference>
<name>A0A1G2N3D1_9BACT</name>